<dbReference type="EMBL" id="CM029053">
    <property type="protein sequence ID" value="KAG2550768.1"/>
    <property type="molecule type" value="Genomic_DNA"/>
</dbReference>
<organism evidence="2 3">
    <name type="scientific">Panicum virgatum</name>
    <name type="common">Blackwell switchgrass</name>
    <dbReference type="NCBI Taxonomy" id="38727"/>
    <lineage>
        <taxon>Eukaryota</taxon>
        <taxon>Viridiplantae</taxon>
        <taxon>Streptophyta</taxon>
        <taxon>Embryophyta</taxon>
        <taxon>Tracheophyta</taxon>
        <taxon>Spermatophyta</taxon>
        <taxon>Magnoliopsida</taxon>
        <taxon>Liliopsida</taxon>
        <taxon>Poales</taxon>
        <taxon>Poaceae</taxon>
        <taxon>PACMAD clade</taxon>
        <taxon>Panicoideae</taxon>
        <taxon>Panicodae</taxon>
        <taxon>Paniceae</taxon>
        <taxon>Panicinae</taxon>
        <taxon>Panicum</taxon>
        <taxon>Panicum sect. Hiantes</taxon>
    </lineage>
</organism>
<reference evidence="2" key="1">
    <citation type="submission" date="2020-05" db="EMBL/GenBank/DDBJ databases">
        <title>WGS assembly of Panicum virgatum.</title>
        <authorList>
            <person name="Lovell J.T."/>
            <person name="Jenkins J."/>
            <person name="Shu S."/>
            <person name="Juenger T.E."/>
            <person name="Schmutz J."/>
        </authorList>
    </citation>
    <scope>NUCLEOTIDE SEQUENCE</scope>
    <source>
        <strain evidence="2">AP13</strain>
    </source>
</reference>
<gene>
    <name evidence="2" type="ORF">PVAP13_9KG320300</name>
</gene>
<evidence type="ECO:0000313" key="2">
    <source>
        <dbReference type="EMBL" id="KAG2550768.1"/>
    </source>
</evidence>
<accession>A0A8T0NPJ6</accession>
<proteinExistence type="predicted"/>
<comment type="caution">
    <text evidence="2">The sequence shown here is derived from an EMBL/GenBank/DDBJ whole genome shotgun (WGS) entry which is preliminary data.</text>
</comment>
<dbReference type="Proteomes" id="UP000823388">
    <property type="component" value="Chromosome 9K"/>
</dbReference>
<sequence>MGRGNSPRRERIDSTASRGSYQRGRRVSFSTTSLPQGGWDEGGGYITIAPALVATYLPGRGRRAIKKARGLGQWPTLHLVAALAYHLPKWESGRHNLWQRGYAFARPLPTLKN</sequence>
<evidence type="ECO:0000313" key="3">
    <source>
        <dbReference type="Proteomes" id="UP000823388"/>
    </source>
</evidence>
<protein>
    <submittedName>
        <fullName evidence="2">Uncharacterized protein</fullName>
    </submittedName>
</protein>
<keyword evidence="3" id="KW-1185">Reference proteome</keyword>
<feature type="region of interest" description="Disordered" evidence="1">
    <location>
        <begin position="1"/>
        <end position="36"/>
    </location>
</feature>
<name>A0A8T0NPJ6_PANVG</name>
<dbReference type="AlphaFoldDB" id="A0A8T0NPJ6"/>
<evidence type="ECO:0000256" key="1">
    <source>
        <dbReference type="SAM" id="MobiDB-lite"/>
    </source>
</evidence>